<keyword evidence="8" id="KW-1185">Reference proteome</keyword>
<evidence type="ECO:0000313" key="6">
    <source>
        <dbReference type="EMBL" id="RXR35695.1"/>
    </source>
</evidence>
<dbReference type="AlphaFoldDB" id="A0A4Q1L0I6"/>
<organism evidence="6 7">
    <name type="scientific">Oerskovia turbata</name>
    <dbReference type="NCBI Taxonomy" id="1713"/>
    <lineage>
        <taxon>Bacteria</taxon>
        <taxon>Bacillati</taxon>
        <taxon>Actinomycetota</taxon>
        <taxon>Actinomycetes</taxon>
        <taxon>Micrococcales</taxon>
        <taxon>Cellulomonadaceae</taxon>
        <taxon>Oerskovia</taxon>
    </lineage>
</organism>
<dbReference type="EMBL" id="SDJQ01000007">
    <property type="protein sequence ID" value="RXR35695.1"/>
    <property type="molecule type" value="Genomic_DNA"/>
</dbReference>
<keyword evidence="2" id="KW-0964">Secreted</keyword>
<feature type="compositionally biased region" description="Polar residues" evidence="4">
    <location>
        <begin position="479"/>
        <end position="492"/>
    </location>
</feature>
<evidence type="ECO:0000256" key="3">
    <source>
        <dbReference type="ARBA" id="ARBA00023026"/>
    </source>
</evidence>
<name>A0A4Q1L0I6_9CELL</name>
<sequence>MTRRSLSSAMRSSKGYSMSHAAARTRGLDHARFRASVGLTVGVTLVASLLVVAPTASARDDLSEREGWTQEERIAHGLALYPELDVDKPVAVTEGEQRPAAGAAARRDEADAGTAWPRAGAVDLHLAPQGSPAEGTAGGLPVSVTSLNDDGPTGSGTVSVEVFDQKVAEASGVDGVVLEVADGSAEPAGPVEMTVDYSGFAGRYGGDWASRLRLVGLPECALSTPDAPECQESVPLDSTNDVETSTVTALVEPASFGAMALTAGTSGGSGNWSATPLSTSATWQAGGPSGNFSWSYPMRVVPAPGGLQPELALSYSSGSLDGRVASTNNQSGWVGDGWDLWSGYVERKYVSCSEDADGNANNLSRKTGDLCWKSDNATLVFNGMSTELVKDTATGTWKPETDDGTKVERLTGAWNGDNDTEHWKVTPPDGTQYFFGRDKRSATDPLALASAWTVPVYGNHPGRATRPCSRRRPALRAGSGTSTMSWTRSATP</sequence>
<evidence type="ECO:0000256" key="1">
    <source>
        <dbReference type="ARBA" id="ARBA00004613"/>
    </source>
</evidence>
<dbReference type="GO" id="GO:0005737">
    <property type="term" value="C:cytoplasm"/>
    <property type="evidence" value="ECO:0007669"/>
    <property type="project" value="InterPro"/>
</dbReference>
<dbReference type="Proteomes" id="UP000290517">
    <property type="component" value="Unassembled WGS sequence"/>
</dbReference>
<protein>
    <recommendedName>
        <fullName evidence="9">DNRLRE domain-containing protein</fullName>
    </recommendedName>
</protein>
<keyword evidence="3" id="KW-0843">Virulence</keyword>
<dbReference type="GO" id="GO:0005576">
    <property type="term" value="C:extracellular region"/>
    <property type="evidence" value="ECO:0007669"/>
    <property type="project" value="UniProtKB-SubCell"/>
</dbReference>
<dbReference type="Proteomes" id="UP000289805">
    <property type="component" value="Unassembled WGS sequence"/>
</dbReference>
<proteinExistence type="predicted"/>
<comment type="caution">
    <text evidence="6">The sequence shown here is derived from an EMBL/GenBank/DDBJ whole genome shotgun (WGS) entry which is preliminary data.</text>
</comment>
<evidence type="ECO:0000256" key="4">
    <source>
        <dbReference type="SAM" id="MobiDB-lite"/>
    </source>
</evidence>
<feature type="region of interest" description="Disordered" evidence="4">
    <location>
        <begin position="460"/>
        <end position="492"/>
    </location>
</feature>
<evidence type="ECO:0000313" key="5">
    <source>
        <dbReference type="EMBL" id="RXR27867.1"/>
    </source>
</evidence>
<evidence type="ECO:0008006" key="9">
    <source>
        <dbReference type="Google" id="ProtNLM"/>
    </source>
</evidence>
<evidence type="ECO:0000313" key="7">
    <source>
        <dbReference type="Proteomes" id="UP000289805"/>
    </source>
</evidence>
<evidence type="ECO:0000256" key="2">
    <source>
        <dbReference type="ARBA" id="ARBA00022525"/>
    </source>
</evidence>
<dbReference type="OrthoDB" id="4981805at2"/>
<evidence type="ECO:0000313" key="8">
    <source>
        <dbReference type="Proteomes" id="UP000290517"/>
    </source>
</evidence>
<dbReference type="InterPro" id="IPR003284">
    <property type="entry name" value="Sal_SpvB"/>
</dbReference>
<comment type="subcellular location">
    <subcellularLocation>
        <location evidence="1">Secreted</location>
    </subcellularLocation>
</comment>
<accession>A0A4Q1L0I6</accession>
<gene>
    <name evidence="5" type="ORF">EQW73_00685</name>
    <name evidence="6" type="ORF">EQW78_05065</name>
</gene>
<reference evidence="7 8" key="1">
    <citation type="submission" date="2019-01" db="EMBL/GenBank/DDBJ databases">
        <title>Oerskovia turbata Genome sequencing and assembly.</title>
        <authorList>
            <person name="Dou T."/>
        </authorList>
    </citation>
    <scope>NUCLEOTIDE SEQUENCE [LARGE SCALE GENOMIC DNA]</scope>
    <source>
        <strain evidence="6 7">JCM12123</strain>
        <strain evidence="5 8">JCM3160</strain>
    </source>
</reference>
<dbReference type="Pfam" id="PF03534">
    <property type="entry name" value="SpvB"/>
    <property type="match status" value="1"/>
</dbReference>
<dbReference type="STRING" id="1713.GCA_000718325_01024"/>
<feature type="region of interest" description="Disordered" evidence="4">
    <location>
        <begin position="126"/>
        <end position="155"/>
    </location>
</feature>
<dbReference type="EMBL" id="SDJR01000001">
    <property type="protein sequence ID" value="RXR27867.1"/>
    <property type="molecule type" value="Genomic_DNA"/>
</dbReference>